<evidence type="ECO:0000313" key="3">
    <source>
        <dbReference type="Proteomes" id="UP000293142"/>
    </source>
</evidence>
<organism evidence="2 3">
    <name type="scientific">Paenibacillus thalictri</name>
    <dbReference type="NCBI Taxonomy" id="2527873"/>
    <lineage>
        <taxon>Bacteria</taxon>
        <taxon>Bacillati</taxon>
        <taxon>Bacillota</taxon>
        <taxon>Bacilli</taxon>
        <taxon>Bacillales</taxon>
        <taxon>Paenibacillaceae</taxon>
        <taxon>Paenibacillus</taxon>
    </lineage>
</organism>
<accession>A0A4V2J4K2</accession>
<name>A0A4V2J4K2_9BACL</name>
<keyword evidence="1" id="KW-0472">Membrane</keyword>
<keyword evidence="1" id="KW-1133">Transmembrane helix</keyword>
<dbReference type="AlphaFoldDB" id="A0A4V2J4K2"/>
<feature type="transmembrane region" description="Helical" evidence="1">
    <location>
        <begin position="52"/>
        <end position="73"/>
    </location>
</feature>
<evidence type="ECO:0000313" key="2">
    <source>
        <dbReference type="EMBL" id="TBL80151.1"/>
    </source>
</evidence>
<dbReference type="InterPro" id="IPR018729">
    <property type="entry name" value="DUF2269_transmembrane"/>
</dbReference>
<protein>
    <submittedName>
        <fullName evidence="2">DUF2269 family protein</fullName>
    </submittedName>
</protein>
<reference evidence="2 3" key="1">
    <citation type="submission" date="2019-02" db="EMBL/GenBank/DDBJ databases">
        <title>Paenibacillus sp. nov., isolated from surface-sterilized tissue of Thalictrum simplex L.</title>
        <authorList>
            <person name="Tuo L."/>
        </authorList>
    </citation>
    <scope>NUCLEOTIDE SEQUENCE [LARGE SCALE GENOMIC DNA]</scope>
    <source>
        <strain evidence="2 3">N2SHLJ1</strain>
    </source>
</reference>
<comment type="caution">
    <text evidence="2">The sequence shown here is derived from an EMBL/GenBank/DDBJ whole genome shotgun (WGS) entry which is preliminary data.</text>
</comment>
<feature type="transmembrane region" description="Helical" evidence="1">
    <location>
        <begin position="110"/>
        <end position="127"/>
    </location>
</feature>
<sequence length="129" mass="14251">MAAPLFRKNQSVGELRKSLELFQKLNFFPKIGGTIAVLSGLLLVWLDGWEFVSFWILASLLLYIAIQVIAVGIMGPVMGRLSKELDGFVLTPEDEIPREPGSLLAKANRLYYSASVLGVVLFALMILKP</sequence>
<gene>
    <name evidence="2" type="ORF">EYB31_06930</name>
</gene>
<keyword evidence="3" id="KW-1185">Reference proteome</keyword>
<dbReference type="OrthoDB" id="69600at2"/>
<dbReference type="Pfam" id="PF10027">
    <property type="entry name" value="DUF2269"/>
    <property type="match status" value="1"/>
</dbReference>
<evidence type="ECO:0000256" key="1">
    <source>
        <dbReference type="SAM" id="Phobius"/>
    </source>
</evidence>
<keyword evidence="1" id="KW-0812">Transmembrane</keyword>
<feature type="transmembrane region" description="Helical" evidence="1">
    <location>
        <begin position="27"/>
        <end position="46"/>
    </location>
</feature>
<dbReference type="Proteomes" id="UP000293142">
    <property type="component" value="Unassembled WGS sequence"/>
</dbReference>
<dbReference type="RefSeq" id="WP_131012566.1">
    <property type="nucleotide sequence ID" value="NZ_SIRE01000005.1"/>
</dbReference>
<dbReference type="EMBL" id="SIRE01000005">
    <property type="protein sequence ID" value="TBL80151.1"/>
    <property type="molecule type" value="Genomic_DNA"/>
</dbReference>
<proteinExistence type="predicted"/>